<dbReference type="GO" id="GO:0004553">
    <property type="term" value="F:hydrolase activity, hydrolyzing O-glycosyl compounds"/>
    <property type="evidence" value="ECO:0007669"/>
    <property type="project" value="InterPro"/>
</dbReference>
<gene>
    <name evidence="6" type="ORF">Gxy13693_023_042</name>
</gene>
<dbReference type="InterPro" id="IPR001547">
    <property type="entry name" value="Glyco_hydro_5"/>
</dbReference>
<accession>A0A0D6Q9C0</accession>
<dbReference type="PANTHER" id="PTHR34142">
    <property type="entry name" value="ENDO-BETA-1,4-GLUCANASE A"/>
    <property type="match status" value="1"/>
</dbReference>
<feature type="domain" description="Glycoside hydrolase family 5" evidence="5">
    <location>
        <begin position="49"/>
        <end position="308"/>
    </location>
</feature>
<dbReference type="RefSeq" id="WP_187294178.1">
    <property type="nucleotide sequence ID" value="NZ_BANJ01000023.1"/>
</dbReference>
<dbReference type="GO" id="GO:0009251">
    <property type="term" value="P:glucan catabolic process"/>
    <property type="evidence" value="ECO:0007669"/>
    <property type="project" value="TreeGrafter"/>
</dbReference>
<organism evidence="6 7">
    <name type="scientific">Komagataeibacter xylinus NBRC 13693</name>
    <dbReference type="NCBI Taxonomy" id="1234668"/>
    <lineage>
        <taxon>Bacteria</taxon>
        <taxon>Pseudomonadati</taxon>
        <taxon>Pseudomonadota</taxon>
        <taxon>Alphaproteobacteria</taxon>
        <taxon>Acetobacterales</taxon>
        <taxon>Acetobacteraceae</taxon>
        <taxon>Komagataeibacter</taxon>
    </lineage>
</organism>
<dbReference type="Proteomes" id="UP000032683">
    <property type="component" value="Unassembled WGS sequence"/>
</dbReference>
<dbReference type="SUPFAM" id="SSF51445">
    <property type="entry name" value="(Trans)glycosidases"/>
    <property type="match status" value="1"/>
</dbReference>
<evidence type="ECO:0000256" key="3">
    <source>
        <dbReference type="RuleBase" id="RU361153"/>
    </source>
</evidence>
<dbReference type="Pfam" id="PF00150">
    <property type="entry name" value="Cellulase"/>
    <property type="match status" value="1"/>
</dbReference>
<comment type="caution">
    <text evidence="6">The sequence shown here is derived from an EMBL/GenBank/DDBJ whole genome shotgun (WGS) entry which is preliminary data.</text>
</comment>
<comment type="similarity">
    <text evidence="3">Belongs to the glycosyl hydrolase 5 (cellulase A) family.</text>
</comment>
<proteinExistence type="inferred from homology"/>
<dbReference type="AlphaFoldDB" id="A0A0D6Q9C0"/>
<reference evidence="6 7" key="1">
    <citation type="submission" date="2012-11" db="EMBL/GenBank/DDBJ databases">
        <title>Whole genome sequence of Gluconacetobacter xylinus NBRC 13693.</title>
        <authorList>
            <person name="Azuma Y."/>
            <person name="Higashiura N."/>
            <person name="Hirakawa H."/>
            <person name="Matsushita K."/>
        </authorList>
    </citation>
    <scope>NUCLEOTIDE SEQUENCE [LARGE SCALE GENOMIC DNA]</scope>
    <source>
        <strain evidence="6 7">NBRC 13693</strain>
    </source>
</reference>
<evidence type="ECO:0000256" key="2">
    <source>
        <dbReference type="ARBA" id="ARBA00023295"/>
    </source>
</evidence>
<keyword evidence="2 3" id="KW-0326">Glycosidase</keyword>
<keyword evidence="1 3" id="KW-0378">Hydrolase</keyword>
<feature type="signal peptide" evidence="4">
    <location>
        <begin position="1"/>
        <end position="24"/>
    </location>
</feature>
<keyword evidence="4" id="KW-0732">Signal</keyword>
<protein>
    <submittedName>
        <fullName evidence="6">Cellulase</fullName>
    </submittedName>
</protein>
<sequence>MTLPHSSRPGRWLLCGCLIATALALPVGRHADAQTYRGVNLAGAGYSSSKLPGRYGYDYLYPKPAEVDYFTAQGMNTFRLSVLWERLQPALNGPLDEKELQRVQQFIAYAQSKGATTVLDIHNYGRYRGQEVGSDAVPDAAFADLWARLAQALGNNPHVLFGLMNEPQQHSAEAWKNAVQAAIDAIRKTGSHNIILVPGIGWDSALGFAKLNGDALGQLHDPDNRLVYEVHEYFDPDASGTKPACISQDQAVGRLKPFTDWLHAHKAHGFLGEFGVSRQPECVALLKPVLSHLRDNADVWSGWTYWAAGPLWGNYMFTLEPDHGQDRPQMEAIKPFLSQSAP</sequence>
<dbReference type="EMBL" id="BANJ01000023">
    <property type="protein sequence ID" value="GAN99570.1"/>
    <property type="molecule type" value="Genomic_DNA"/>
</dbReference>
<evidence type="ECO:0000313" key="7">
    <source>
        <dbReference type="Proteomes" id="UP000032683"/>
    </source>
</evidence>
<evidence type="ECO:0000313" key="6">
    <source>
        <dbReference type="EMBL" id="GAN99570.1"/>
    </source>
</evidence>
<evidence type="ECO:0000259" key="5">
    <source>
        <dbReference type="Pfam" id="PF00150"/>
    </source>
</evidence>
<dbReference type="PANTHER" id="PTHR34142:SF1">
    <property type="entry name" value="GLYCOSIDE HYDROLASE FAMILY 5 DOMAIN-CONTAINING PROTEIN"/>
    <property type="match status" value="1"/>
</dbReference>
<dbReference type="InterPro" id="IPR017853">
    <property type="entry name" value="GH"/>
</dbReference>
<dbReference type="Gene3D" id="3.20.20.80">
    <property type="entry name" value="Glycosidases"/>
    <property type="match status" value="1"/>
</dbReference>
<feature type="chain" id="PRO_5002310580" evidence="4">
    <location>
        <begin position="25"/>
        <end position="342"/>
    </location>
</feature>
<name>A0A0D6Q9C0_KOMXY</name>
<evidence type="ECO:0000256" key="4">
    <source>
        <dbReference type="SAM" id="SignalP"/>
    </source>
</evidence>
<evidence type="ECO:0000256" key="1">
    <source>
        <dbReference type="ARBA" id="ARBA00022801"/>
    </source>
</evidence>